<keyword evidence="3" id="KW-0326">Glycosidase</keyword>
<dbReference type="InterPro" id="IPR006047">
    <property type="entry name" value="GH13_cat_dom"/>
</dbReference>
<reference evidence="5" key="1">
    <citation type="journal article" date="2021" name="PeerJ">
        <title>Extensive microbial diversity within the chicken gut microbiome revealed by metagenomics and culture.</title>
        <authorList>
            <person name="Gilroy R."/>
            <person name="Ravi A."/>
            <person name="Getino M."/>
            <person name="Pursley I."/>
            <person name="Horton D.L."/>
            <person name="Alikhan N.F."/>
            <person name="Baker D."/>
            <person name="Gharbi K."/>
            <person name="Hall N."/>
            <person name="Watson M."/>
            <person name="Adriaenssens E.M."/>
            <person name="Foster-Nyarko E."/>
            <person name="Jarju S."/>
            <person name="Secka A."/>
            <person name="Antonio M."/>
            <person name="Oren A."/>
            <person name="Chaudhuri R.R."/>
            <person name="La Ragione R."/>
            <person name="Hildebrand F."/>
            <person name="Pallen M.J."/>
        </authorList>
    </citation>
    <scope>NUCLEOTIDE SEQUENCE</scope>
    <source>
        <strain evidence="5">CHK33-5263</strain>
    </source>
</reference>
<evidence type="ECO:0000313" key="5">
    <source>
        <dbReference type="EMBL" id="HIZ24620.1"/>
    </source>
</evidence>
<feature type="domain" description="Glycosyl hydrolase family 13 catalytic" evidence="4">
    <location>
        <begin position="137"/>
        <end position="494"/>
    </location>
</feature>
<evidence type="ECO:0000256" key="2">
    <source>
        <dbReference type="ARBA" id="ARBA00022801"/>
    </source>
</evidence>
<protein>
    <submittedName>
        <fullName evidence="5">Glycoside hydrolase family 13 protein</fullName>
    </submittedName>
</protein>
<dbReference type="Pfam" id="PF00128">
    <property type="entry name" value="Alpha-amylase"/>
    <property type="match status" value="1"/>
</dbReference>
<dbReference type="InterPro" id="IPR013783">
    <property type="entry name" value="Ig-like_fold"/>
</dbReference>
<dbReference type="EMBL" id="DXBS01000077">
    <property type="protein sequence ID" value="HIZ24620.1"/>
    <property type="molecule type" value="Genomic_DNA"/>
</dbReference>
<dbReference type="InterPro" id="IPR004185">
    <property type="entry name" value="Glyco_hydro_13_lg-like_dom"/>
</dbReference>
<dbReference type="CDD" id="cd11338">
    <property type="entry name" value="AmyAc_CMD"/>
    <property type="match status" value="1"/>
</dbReference>
<dbReference type="AlphaFoldDB" id="A0A9D2DX26"/>
<dbReference type="PANTHER" id="PTHR10357:SF210">
    <property type="entry name" value="MALTODEXTRIN GLUCOSIDASE"/>
    <property type="match status" value="1"/>
</dbReference>
<dbReference type="Gene3D" id="2.60.40.10">
    <property type="entry name" value="Immunoglobulins"/>
    <property type="match status" value="1"/>
</dbReference>
<dbReference type="InterPro" id="IPR017853">
    <property type="entry name" value="GH"/>
</dbReference>
<organism evidence="5 6">
    <name type="scientific">Candidatus Gallimonas intestinigallinarum</name>
    <dbReference type="NCBI Taxonomy" id="2838604"/>
    <lineage>
        <taxon>Bacteria</taxon>
        <taxon>Bacillati</taxon>
        <taxon>Bacillota</taxon>
        <taxon>Clostridia</taxon>
        <taxon>Candidatus Gallimonas</taxon>
    </lineage>
</organism>
<name>A0A9D2DX26_9FIRM</name>
<dbReference type="SUPFAM" id="SSF51445">
    <property type="entry name" value="(Trans)glycosidases"/>
    <property type="match status" value="1"/>
</dbReference>
<dbReference type="InterPro" id="IPR045857">
    <property type="entry name" value="O16G_dom_2"/>
</dbReference>
<evidence type="ECO:0000256" key="1">
    <source>
        <dbReference type="ARBA" id="ARBA00008061"/>
    </source>
</evidence>
<dbReference type="GO" id="GO:0005975">
    <property type="term" value="P:carbohydrate metabolic process"/>
    <property type="evidence" value="ECO:0007669"/>
    <property type="project" value="InterPro"/>
</dbReference>
<dbReference type="SMART" id="SM00642">
    <property type="entry name" value="Aamy"/>
    <property type="match status" value="1"/>
</dbReference>
<dbReference type="Gene3D" id="3.90.400.10">
    <property type="entry name" value="Oligo-1,6-glucosidase, Domain 2"/>
    <property type="match status" value="1"/>
</dbReference>
<gene>
    <name evidence="5" type="ORF">H9812_03995</name>
</gene>
<proteinExistence type="inferred from homology"/>
<reference evidence="5" key="2">
    <citation type="submission" date="2021-04" db="EMBL/GenBank/DDBJ databases">
        <authorList>
            <person name="Gilroy R."/>
        </authorList>
    </citation>
    <scope>NUCLEOTIDE SEQUENCE</scope>
    <source>
        <strain evidence="5">CHK33-5263</strain>
    </source>
</reference>
<evidence type="ECO:0000313" key="6">
    <source>
        <dbReference type="Proteomes" id="UP000824044"/>
    </source>
</evidence>
<dbReference type="Gene3D" id="3.20.20.80">
    <property type="entry name" value="Glycosidases"/>
    <property type="match status" value="1"/>
</dbReference>
<dbReference type="Proteomes" id="UP000824044">
    <property type="component" value="Unassembled WGS sequence"/>
</dbReference>
<dbReference type="InterPro" id="IPR014756">
    <property type="entry name" value="Ig_E-set"/>
</dbReference>
<comment type="similarity">
    <text evidence="1">Belongs to the glycosyl hydrolase 13 family.</text>
</comment>
<dbReference type="CDD" id="cd02857">
    <property type="entry name" value="E_set_CDase_PDE_N"/>
    <property type="match status" value="1"/>
</dbReference>
<keyword evidence="2 5" id="KW-0378">Hydrolase</keyword>
<evidence type="ECO:0000256" key="3">
    <source>
        <dbReference type="ARBA" id="ARBA00023295"/>
    </source>
</evidence>
<dbReference type="PANTHER" id="PTHR10357">
    <property type="entry name" value="ALPHA-AMYLASE FAMILY MEMBER"/>
    <property type="match status" value="1"/>
</dbReference>
<comment type="caution">
    <text evidence="5">The sequence shown here is derived from an EMBL/GenBank/DDBJ whole genome shotgun (WGS) entry which is preliminary data.</text>
</comment>
<dbReference type="Pfam" id="PF02903">
    <property type="entry name" value="Alpha-amylase_N"/>
    <property type="match status" value="1"/>
</dbReference>
<accession>A0A9D2DX26</accession>
<dbReference type="SUPFAM" id="SSF81296">
    <property type="entry name" value="E set domains"/>
    <property type="match status" value="1"/>
</dbReference>
<evidence type="ECO:0000259" key="4">
    <source>
        <dbReference type="SMART" id="SM00642"/>
    </source>
</evidence>
<dbReference type="GO" id="GO:0004553">
    <property type="term" value="F:hydrolase activity, hydrolyzing O-glycosyl compounds"/>
    <property type="evidence" value="ECO:0007669"/>
    <property type="project" value="InterPro"/>
</dbReference>
<sequence>MNKTALLHIPGSQYSFAYGEHELRIRLRAAKDDLDEVTLIYAVKYDWLTDRKTLAMRKSCSDELYDYYTAALSVPDPRIGYVFYLTRGKEAYYYSEEGLTVEYDHEKSYYNFFQHPYINAADVHRKVDWCDQAVFYQIFIDRFRCGDREKDRSYINRSWGEIPDAKSFYGGDLKGVTEKLGYLSDLGITALYLTPVFSSPSNHKYDTIDYFHVDEMFGSDADLKELVKRAHAGGMKVVLDAVFNHCSMLCAQFQDVLQRGRSSRYHDWFIIRGDKPDPQNCNYECFAACSYMPKWNTSNEEVQKYLLDIALYWMRECGIDGWRLDVADEVSHDFWRRFRKAVKRENPQAILIGESWHDAGAWLRGDEFDGIMNYSFTKACIDYFARGIRSVQSFCDRLNEILMRNTDQVNEMMLNLLDSHDTERFLTLAGEDKAALKCALAVLFFFPGMPCICYGTEIGMIGEYEPDSRRTFDWNEAHWDMDLQETVRMLATLRREKIDGSVRLYTQGGLLVVEREKLVLAVNFSGGTLTFAWRNCYHEIRSHRFAIFEKEERS</sequence>